<sequence>MTMGTSSAFGTHAYGEPAYWDQRYRQDPGPFDWYQKYETLAPVLDLYLRRSHRLLVVGCGNSKLGENMIADGYQDVVNIDISSVVVEAMQKKYQDIQQLKYVKMDVRDMNSFEDGSFDAIIDKDRMEKSSEQKTWELTRPLPLNEDGSSIAAVLGKNPEVHYIYVCIKLEHIVLVHYRDVNEGSRSTIPHLSNIDSGRVHGTQGTQANSALYSSHLNSSTSTTQASYASSSSAANWNGQAPSSEDADSGEEFGGGSLTDSVSWSGFQIASLAGNDMAEENTVGCSGSLQLYTRGFVNTAGSSIDPSFVNQVPLQNFLLSEDQQKIHGASQGAGSFSGVHFSDLNSSAGWPDFLSIGGKNGNMQDQNISFGHSNCPDNMQKGMVDSESNDHRIASYVTDGGCNVIANALTQIFTEVGKRNDQGLSFYHSLKFIDSRAMLAVTMNHWKTYQTQVKEENTENTNNFDDEDVVKESTHLYQVPHDDLSHVAVEFKNNSGSRWNVSVPDQPLEYETEVSNTSNKPSKSDAHNDEHGDLKKLDSFGRWMNKEIGKDCNDSLMASDSGNYWNALDTQNDDKEVSSLPRHMQLDIDSLGPSLSQEQLFSIVDFSPDWAYSGVETKVLISGTFMGSVEPTNIKWCCMFGELEVPAEVLTTNILHCRAPAHVPGRVPFYITRSDRLACSEIREFEYRENLSGVSLVPKSEPEDEIYLQVRFAKLLSLGVDWSKLFCSVENCSKCSLKQKLFLMLNEEENGWEKIEKDSKAFRGFGKNPRDALIQKLLKGKLYEWLVCKAHVEGRGPNILDEEGQGAIHLAAALGYDWAMAPIVTAGVSPSFRDAHGRTGLHWAAYHGREETVVTLIRLGAAPGAVEDPTSKFPHGQTAADLASNRGHKGIAGYLAEADLTSHLSSLALNESVTDSVSATLGAQKAIETVQDQNVDVLNGDDGEQLSLRGSLAAVMNSAQAAARIQAAFRLHSFRQRQLRESKDEEAESFDDMMALSALNNKFHRISHFNEALHAAAIKIQQKYRGWKGRKEFLKIRDRIVKIQAHVRGHQVRKQYKKVVWSVSIVEKAILRWRRRGAGLRGFRAESASSDVEQVVGKIDEYDFLRLGRKQKAAGVEKALARVRSMARNPEARDQYMRLVACSRKSKVILYLHLQS</sequence>
<dbReference type="Pfam" id="PF12796">
    <property type="entry name" value="Ank_2"/>
    <property type="match status" value="1"/>
</dbReference>
<dbReference type="Gene3D" id="1.20.5.190">
    <property type="match status" value="1"/>
</dbReference>
<accession>A0A8K0NE75</accession>
<evidence type="ECO:0000256" key="3">
    <source>
        <dbReference type="ARBA" id="ARBA00022553"/>
    </source>
</evidence>
<dbReference type="InterPro" id="IPR027417">
    <property type="entry name" value="P-loop_NTPase"/>
</dbReference>
<name>A0A8K0NE75_COCNU</name>
<keyword evidence="5" id="KW-0106">Calcium</keyword>
<dbReference type="CDD" id="cd02440">
    <property type="entry name" value="AdoMet_MTases"/>
    <property type="match status" value="1"/>
</dbReference>
<dbReference type="CDD" id="cd23767">
    <property type="entry name" value="IQCD"/>
    <property type="match status" value="1"/>
</dbReference>
<dbReference type="Pfam" id="PF08241">
    <property type="entry name" value="Methyltransf_11"/>
    <property type="match status" value="1"/>
</dbReference>
<dbReference type="OrthoDB" id="407555at2759"/>
<dbReference type="FunFam" id="2.60.40.10:FF:000314">
    <property type="entry name" value="Calmodulin-binding transcription activator 2"/>
    <property type="match status" value="1"/>
</dbReference>
<feature type="region of interest" description="Disordered" evidence="15">
    <location>
        <begin position="232"/>
        <end position="254"/>
    </location>
</feature>
<comment type="similarity">
    <text evidence="2">Belongs to the CAMTA family.</text>
</comment>
<evidence type="ECO:0000256" key="8">
    <source>
        <dbReference type="ARBA" id="ARBA00023043"/>
    </source>
</evidence>
<dbReference type="Gene3D" id="3.40.50.150">
    <property type="entry name" value="Vaccinia Virus protein VP39"/>
    <property type="match status" value="1"/>
</dbReference>
<proteinExistence type="inferred from homology"/>
<dbReference type="PROSITE" id="PS50088">
    <property type="entry name" value="ANK_REPEAT"/>
    <property type="match status" value="1"/>
</dbReference>
<dbReference type="GO" id="GO:0003712">
    <property type="term" value="F:transcription coregulator activity"/>
    <property type="evidence" value="ECO:0007669"/>
    <property type="project" value="TreeGrafter"/>
</dbReference>
<dbReference type="GO" id="GO:0003690">
    <property type="term" value="F:double-stranded DNA binding"/>
    <property type="evidence" value="ECO:0007669"/>
    <property type="project" value="TreeGrafter"/>
</dbReference>
<dbReference type="GO" id="GO:0005516">
    <property type="term" value="F:calmodulin binding"/>
    <property type="evidence" value="ECO:0007669"/>
    <property type="project" value="UniProtKB-KW"/>
</dbReference>
<dbReference type="PROSITE" id="PS50096">
    <property type="entry name" value="IQ"/>
    <property type="match status" value="3"/>
</dbReference>
<dbReference type="InterPro" id="IPR013783">
    <property type="entry name" value="Ig-like_fold"/>
</dbReference>
<keyword evidence="7" id="KW-0805">Transcription regulation</keyword>
<evidence type="ECO:0000256" key="11">
    <source>
        <dbReference type="ARBA" id="ARBA00023159"/>
    </source>
</evidence>
<comment type="subcellular location">
    <subcellularLocation>
        <location evidence="1">Nucleus</location>
    </subcellularLocation>
</comment>
<keyword evidence="13" id="KW-0539">Nucleus</keyword>
<keyword evidence="3" id="KW-0597">Phosphoprotein</keyword>
<dbReference type="EMBL" id="CM017887">
    <property type="protein sequence ID" value="KAG1371407.1"/>
    <property type="molecule type" value="Genomic_DNA"/>
</dbReference>
<dbReference type="InterPro" id="IPR036770">
    <property type="entry name" value="Ankyrin_rpt-contain_sf"/>
</dbReference>
<protein>
    <submittedName>
        <fullName evidence="17">Calmodulin-binding transcription activator 1</fullName>
    </submittedName>
</protein>
<dbReference type="AlphaFoldDB" id="A0A8K0NE75"/>
<dbReference type="GO" id="GO:0006357">
    <property type="term" value="P:regulation of transcription by RNA polymerase II"/>
    <property type="evidence" value="ECO:0007669"/>
    <property type="project" value="TreeGrafter"/>
</dbReference>
<dbReference type="InterPro" id="IPR000048">
    <property type="entry name" value="IQ_motif_EF-hand-BS"/>
</dbReference>
<evidence type="ECO:0000256" key="6">
    <source>
        <dbReference type="ARBA" id="ARBA00022860"/>
    </source>
</evidence>
<dbReference type="GO" id="GO:0008757">
    <property type="term" value="F:S-adenosylmethionine-dependent methyltransferase activity"/>
    <property type="evidence" value="ECO:0007669"/>
    <property type="project" value="InterPro"/>
</dbReference>
<dbReference type="GO" id="GO:0009409">
    <property type="term" value="P:response to cold"/>
    <property type="evidence" value="ECO:0007669"/>
    <property type="project" value="UniProtKB-ARBA"/>
</dbReference>
<dbReference type="SMART" id="SM00248">
    <property type="entry name" value="ANK"/>
    <property type="match status" value="2"/>
</dbReference>
<evidence type="ECO:0000313" key="17">
    <source>
        <dbReference type="EMBL" id="KAG1371407.1"/>
    </source>
</evidence>
<keyword evidence="11" id="KW-0010">Activator</keyword>
<reference evidence="17" key="2">
    <citation type="submission" date="2019-07" db="EMBL/GenBank/DDBJ databases">
        <authorList>
            <person name="Yang Y."/>
            <person name="Bocs S."/>
            <person name="Baudouin L."/>
        </authorList>
    </citation>
    <scope>NUCLEOTIDE SEQUENCE</scope>
    <source>
        <tissue evidence="17">Spear leaf of Hainan Tall coconut</tissue>
    </source>
</reference>
<evidence type="ECO:0000256" key="9">
    <source>
        <dbReference type="ARBA" id="ARBA00023054"/>
    </source>
</evidence>
<keyword evidence="4" id="KW-0677">Repeat</keyword>
<dbReference type="PANTHER" id="PTHR23335:SF0">
    <property type="entry name" value="CALMODULIN-BINDING TRANSCRIPTION ACTIVATOR 2-LIKE ISOFORM X1"/>
    <property type="match status" value="1"/>
</dbReference>
<evidence type="ECO:0000256" key="10">
    <source>
        <dbReference type="ARBA" id="ARBA00023125"/>
    </source>
</evidence>
<evidence type="ECO:0000256" key="12">
    <source>
        <dbReference type="ARBA" id="ARBA00023163"/>
    </source>
</evidence>
<dbReference type="PROSITE" id="PS50297">
    <property type="entry name" value="ANK_REP_REGION"/>
    <property type="match status" value="1"/>
</dbReference>
<dbReference type="PANTHER" id="PTHR23335">
    <property type="entry name" value="CALMODULIN-BINDING TRANSCRIPTION ACTIVATOR CAMTA"/>
    <property type="match status" value="1"/>
</dbReference>
<dbReference type="FunFam" id="1.20.5.190:FF:000003">
    <property type="entry name" value="Calmodulin-binding transcription activator 2"/>
    <property type="match status" value="1"/>
</dbReference>
<dbReference type="Gene3D" id="1.25.40.20">
    <property type="entry name" value="Ankyrin repeat-containing domain"/>
    <property type="match status" value="1"/>
</dbReference>
<evidence type="ECO:0000256" key="13">
    <source>
        <dbReference type="ARBA" id="ARBA00023242"/>
    </source>
</evidence>
<keyword evidence="8 14" id="KW-0040">ANK repeat</keyword>
<dbReference type="InterPro" id="IPR014756">
    <property type="entry name" value="Ig_E-set"/>
</dbReference>
<gene>
    <name evidence="17" type="ORF">COCNU_16G005010</name>
</gene>
<evidence type="ECO:0000256" key="1">
    <source>
        <dbReference type="ARBA" id="ARBA00004123"/>
    </source>
</evidence>
<keyword evidence="9" id="KW-0175">Coiled coil</keyword>
<evidence type="ECO:0000256" key="2">
    <source>
        <dbReference type="ARBA" id="ARBA00008267"/>
    </source>
</evidence>
<dbReference type="SUPFAM" id="SSF53335">
    <property type="entry name" value="S-adenosyl-L-methionine-dependent methyltransferases"/>
    <property type="match status" value="1"/>
</dbReference>
<dbReference type="Gene3D" id="2.60.40.10">
    <property type="entry name" value="Immunoglobulins"/>
    <property type="match status" value="1"/>
</dbReference>
<organism evidence="17 18">
    <name type="scientific">Cocos nucifera</name>
    <name type="common">Coconut palm</name>
    <dbReference type="NCBI Taxonomy" id="13894"/>
    <lineage>
        <taxon>Eukaryota</taxon>
        <taxon>Viridiplantae</taxon>
        <taxon>Streptophyta</taxon>
        <taxon>Embryophyta</taxon>
        <taxon>Tracheophyta</taxon>
        <taxon>Spermatophyta</taxon>
        <taxon>Magnoliopsida</taxon>
        <taxon>Liliopsida</taxon>
        <taxon>Arecaceae</taxon>
        <taxon>Arecoideae</taxon>
        <taxon>Cocoseae</taxon>
        <taxon>Attaleinae</taxon>
        <taxon>Cocos</taxon>
    </lineage>
</organism>
<comment type="caution">
    <text evidence="17">The sequence shown here is derived from an EMBL/GenBank/DDBJ whole genome shotgun (WGS) entry which is preliminary data.</text>
</comment>
<dbReference type="Proteomes" id="UP000797356">
    <property type="component" value="Chromosome 16"/>
</dbReference>
<feature type="compositionally biased region" description="Basic and acidic residues" evidence="15">
    <location>
        <begin position="521"/>
        <end position="533"/>
    </location>
</feature>
<keyword evidence="12" id="KW-0804">Transcription</keyword>
<dbReference type="GO" id="GO:0005634">
    <property type="term" value="C:nucleus"/>
    <property type="evidence" value="ECO:0007669"/>
    <property type="project" value="UniProtKB-SubCell"/>
</dbReference>
<evidence type="ECO:0000256" key="15">
    <source>
        <dbReference type="SAM" id="MobiDB-lite"/>
    </source>
</evidence>
<evidence type="ECO:0000256" key="7">
    <source>
        <dbReference type="ARBA" id="ARBA00023015"/>
    </source>
</evidence>
<dbReference type="SMART" id="SM00015">
    <property type="entry name" value="IQ"/>
    <property type="match status" value="3"/>
</dbReference>
<keyword evidence="6" id="KW-0112">Calmodulin-binding</keyword>
<dbReference type="InterPro" id="IPR002110">
    <property type="entry name" value="Ankyrin_rpt"/>
</dbReference>
<dbReference type="InterPro" id="IPR029063">
    <property type="entry name" value="SAM-dependent_MTases_sf"/>
</dbReference>
<evidence type="ECO:0000256" key="14">
    <source>
        <dbReference type="PROSITE-ProRule" id="PRU00023"/>
    </source>
</evidence>
<dbReference type="SUPFAM" id="SSF48403">
    <property type="entry name" value="Ankyrin repeat"/>
    <property type="match status" value="1"/>
</dbReference>
<feature type="domain" description="Methyltransferase type 11" evidence="16">
    <location>
        <begin position="56"/>
        <end position="121"/>
    </location>
</feature>
<dbReference type="InterPro" id="IPR013216">
    <property type="entry name" value="Methyltransf_11"/>
</dbReference>
<evidence type="ECO:0000313" key="18">
    <source>
        <dbReference type="Proteomes" id="UP000797356"/>
    </source>
</evidence>
<evidence type="ECO:0000256" key="4">
    <source>
        <dbReference type="ARBA" id="ARBA00022737"/>
    </source>
</evidence>
<evidence type="ECO:0000256" key="5">
    <source>
        <dbReference type="ARBA" id="ARBA00022837"/>
    </source>
</evidence>
<evidence type="ECO:0000259" key="16">
    <source>
        <dbReference type="Pfam" id="PF08241"/>
    </source>
</evidence>
<dbReference type="SUPFAM" id="SSF81296">
    <property type="entry name" value="E set domains"/>
    <property type="match status" value="1"/>
</dbReference>
<feature type="repeat" description="ANK" evidence="14">
    <location>
        <begin position="835"/>
        <end position="867"/>
    </location>
</feature>
<keyword evidence="10" id="KW-0238">DNA-binding</keyword>
<reference evidence="17" key="1">
    <citation type="journal article" date="2017" name="Gigascience">
        <title>The genome draft of coconut (Cocos nucifera).</title>
        <authorList>
            <person name="Xiao Y."/>
            <person name="Xu P."/>
            <person name="Fan H."/>
            <person name="Baudouin L."/>
            <person name="Xia W."/>
            <person name="Bocs S."/>
            <person name="Xu J."/>
            <person name="Li Q."/>
            <person name="Guo A."/>
            <person name="Zhou L."/>
            <person name="Li J."/>
            <person name="Wu Y."/>
            <person name="Ma Z."/>
            <person name="Armero A."/>
            <person name="Issali A.E."/>
            <person name="Liu N."/>
            <person name="Peng M."/>
            <person name="Yang Y."/>
        </authorList>
    </citation>
    <scope>NUCLEOTIDE SEQUENCE</scope>
    <source>
        <tissue evidence="17">Spear leaf of Hainan Tall coconut</tissue>
    </source>
</reference>
<keyword evidence="18" id="KW-1185">Reference proteome</keyword>
<dbReference type="SUPFAM" id="SSF52540">
    <property type="entry name" value="P-loop containing nucleoside triphosphate hydrolases"/>
    <property type="match status" value="1"/>
</dbReference>
<dbReference type="Pfam" id="PF00612">
    <property type="entry name" value="IQ"/>
    <property type="match status" value="2"/>
</dbReference>
<feature type="region of interest" description="Disordered" evidence="15">
    <location>
        <begin position="495"/>
        <end position="533"/>
    </location>
</feature>